<dbReference type="Proteomes" id="UP000007148">
    <property type="component" value="Unassembled WGS sequence"/>
</dbReference>
<dbReference type="EMBL" id="CAFZ01000060">
    <property type="protein sequence ID" value="CCA69671.1"/>
    <property type="molecule type" value="Genomic_DNA"/>
</dbReference>
<proteinExistence type="predicted"/>
<evidence type="ECO:0000256" key="1">
    <source>
        <dbReference type="SAM" id="Phobius"/>
    </source>
</evidence>
<organism evidence="2 3">
    <name type="scientific">Serendipita indica (strain DSM 11827)</name>
    <name type="common">Root endophyte fungus</name>
    <name type="synonym">Piriformospora indica</name>
    <dbReference type="NCBI Taxonomy" id="1109443"/>
    <lineage>
        <taxon>Eukaryota</taxon>
        <taxon>Fungi</taxon>
        <taxon>Dikarya</taxon>
        <taxon>Basidiomycota</taxon>
        <taxon>Agaricomycotina</taxon>
        <taxon>Agaricomycetes</taxon>
        <taxon>Sebacinales</taxon>
        <taxon>Serendipitaceae</taxon>
        <taxon>Serendipita</taxon>
    </lineage>
</organism>
<comment type="caution">
    <text evidence="2">The sequence shown here is derived from an EMBL/GenBank/DDBJ whole genome shotgun (WGS) entry which is preliminary data.</text>
</comment>
<feature type="transmembrane region" description="Helical" evidence="1">
    <location>
        <begin position="83"/>
        <end position="103"/>
    </location>
</feature>
<dbReference type="OrthoDB" id="3205312at2759"/>
<evidence type="ECO:0000313" key="2">
    <source>
        <dbReference type="EMBL" id="CCA69671.1"/>
    </source>
</evidence>
<gene>
    <name evidence="2" type="ORF">PIIN_03610</name>
</gene>
<dbReference type="AlphaFoldDB" id="G4TEE0"/>
<keyword evidence="1" id="KW-1133">Transmembrane helix</keyword>
<evidence type="ECO:0008006" key="4">
    <source>
        <dbReference type="Google" id="ProtNLM"/>
    </source>
</evidence>
<reference evidence="2 3" key="1">
    <citation type="journal article" date="2011" name="PLoS Pathog.">
        <title>Endophytic Life Strategies Decoded by Genome and Transcriptome Analyses of the Mutualistic Root Symbiont Piriformospora indica.</title>
        <authorList>
            <person name="Zuccaro A."/>
            <person name="Lahrmann U."/>
            <person name="Guldener U."/>
            <person name="Langen G."/>
            <person name="Pfiffi S."/>
            <person name="Biedenkopf D."/>
            <person name="Wong P."/>
            <person name="Samans B."/>
            <person name="Grimm C."/>
            <person name="Basiewicz M."/>
            <person name="Murat C."/>
            <person name="Martin F."/>
            <person name="Kogel K.H."/>
        </authorList>
    </citation>
    <scope>NUCLEOTIDE SEQUENCE [LARGE SCALE GENOMIC DNA]</scope>
    <source>
        <strain evidence="2 3">DSM 11827</strain>
    </source>
</reference>
<name>G4TEE0_SERID</name>
<feature type="transmembrane region" description="Helical" evidence="1">
    <location>
        <begin position="161"/>
        <end position="183"/>
    </location>
</feature>
<feature type="transmembrane region" description="Helical" evidence="1">
    <location>
        <begin position="115"/>
        <end position="141"/>
    </location>
</feature>
<sequence>MVAITLPARRSFLQERTIKFGTYKYSLNGGSRSLLLPSPPTRCVATVLTALFTGITQAFTSIWLLVLVIYYSKGHSFMSPLQASVYQFLISTNIITLTFFLIFAALQVYSIRHQVAYVCSSVVSEMTLLCVVIFLQTVAAIAFSASVQSFACSANNCRESVFFAIVAWLAPLLFVIHTVEFIARARRLSTPETKVWNTATWLVNWEETAVVVDSTDVEKGLSAPKPLVLPIKNSSNKGPRSKEMPAQRAISKAYRNMRGKSMPPPALPPKSPRFAPVSEKDIINKARFSANGDQVILIVPSKLQYTVPRLSHPPKYFIQIPENISYVVPRLSKPPCPKIRAKERRRARKAAAASAAGAISPRKWVSTIMS</sequence>
<dbReference type="InParanoid" id="G4TEE0"/>
<dbReference type="HOGENOM" id="CLU_748244_0_0_1"/>
<feature type="transmembrane region" description="Helical" evidence="1">
    <location>
        <begin position="43"/>
        <end position="71"/>
    </location>
</feature>
<accession>G4TEE0</accession>
<keyword evidence="1" id="KW-0812">Transmembrane</keyword>
<protein>
    <recommendedName>
        <fullName evidence="4">MARVEL domain-containing protein</fullName>
    </recommendedName>
</protein>
<evidence type="ECO:0000313" key="3">
    <source>
        <dbReference type="Proteomes" id="UP000007148"/>
    </source>
</evidence>
<keyword evidence="1" id="KW-0472">Membrane</keyword>
<keyword evidence="3" id="KW-1185">Reference proteome</keyword>